<dbReference type="AlphaFoldDB" id="A0A1Z4N8Q4"/>
<dbReference type="InterPro" id="IPR003790">
    <property type="entry name" value="GHL10"/>
</dbReference>
<evidence type="ECO:0000313" key="4">
    <source>
        <dbReference type="Proteomes" id="UP000218785"/>
    </source>
</evidence>
<dbReference type="Pfam" id="PF02638">
    <property type="entry name" value="GHL10"/>
    <property type="match status" value="1"/>
</dbReference>
<feature type="domain" description="SLH" evidence="2">
    <location>
        <begin position="3"/>
        <end position="66"/>
    </location>
</feature>
<keyword evidence="4" id="KW-1185">Reference proteome</keyword>
<dbReference type="InterPro" id="IPR001119">
    <property type="entry name" value="SLH_dom"/>
</dbReference>
<dbReference type="PANTHER" id="PTHR43405">
    <property type="entry name" value="GLYCOSYL HYDROLASE DIGH"/>
    <property type="match status" value="1"/>
</dbReference>
<dbReference type="RefSeq" id="WP_096582029.1">
    <property type="nucleotide sequence ID" value="NZ_CAWNJS010000001.1"/>
</dbReference>
<dbReference type="InterPro" id="IPR052177">
    <property type="entry name" value="Divisome_Glycosyl_Hydrolase"/>
</dbReference>
<dbReference type="PANTHER" id="PTHR43405:SF1">
    <property type="entry name" value="GLYCOSYL HYDROLASE DIGH"/>
    <property type="match status" value="1"/>
</dbReference>
<dbReference type="SUPFAM" id="SSF51445">
    <property type="entry name" value="(Trans)glycosidases"/>
    <property type="match status" value="1"/>
</dbReference>
<dbReference type="Pfam" id="PF00395">
    <property type="entry name" value="SLH"/>
    <property type="match status" value="3"/>
</dbReference>
<keyword evidence="1" id="KW-0732">Signal</keyword>
<reference evidence="3 4" key="1">
    <citation type="submission" date="2017-06" db="EMBL/GenBank/DDBJ databases">
        <title>Genome sequencing of cyanobaciteial culture collection at National Institute for Environmental Studies (NIES).</title>
        <authorList>
            <person name="Hirose Y."/>
            <person name="Shimura Y."/>
            <person name="Fujisawa T."/>
            <person name="Nakamura Y."/>
            <person name="Kawachi M."/>
        </authorList>
    </citation>
    <scope>NUCLEOTIDE SEQUENCE [LARGE SCALE GENOMIC DNA]</scope>
    <source>
        <strain evidence="3 4">NIES-37</strain>
    </source>
</reference>
<evidence type="ECO:0000259" key="2">
    <source>
        <dbReference type="PROSITE" id="PS51272"/>
    </source>
</evidence>
<evidence type="ECO:0000256" key="1">
    <source>
        <dbReference type="ARBA" id="ARBA00022729"/>
    </source>
</evidence>
<name>A0A1Z4N8Q4_9CYAN</name>
<organism evidence="3 4">
    <name type="scientific">Tolypothrix tenuis PCC 7101</name>
    <dbReference type="NCBI Taxonomy" id="231146"/>
    <lineage>
        <taxon>Bacteria</taxon>
        <taxon>Bacillati</taxon>
        <taxon>Cyanobacteriota</taxon>
        <taxon>Cyanophyceae</taxon>
        <taxon>Nostocales</taxon>
        <taxon>Tolypothrichaceae</taxon>
        <taxon>Tolypothrix</taxon>
    </lineage>
</organism>
<proteinExistence type="predicted"/>
<dbReference type="KEGG" id="ttq:NIES37_60730"/>
<protein>
    <recommendedName>
        <fullName evidence="2">SLH domain-containing protein</fullName>
    </recommendedName>
</protein>
<dbReference type="EMBL" id="AP018248">
    <property type="protein sequence ID" value="BAZ02065.1"/>
    <property type="molecule type" value="Genomic_DNA"/>
</dbReference>
<dbReference type="Proteomes" id="UP000218785">
    <property type="component" value="Chromosome"/>
</dbReference>
<feature type="domain" description="SLH" evidence="2">
    <location>
        <begin position="67"/>
        <end position="126"/>
    </location>
</feature>
<dbReference type="InterPro" id="IPR017853">
    <property type="entry name" value="GH"/>
</dbReference>
<dbReference type="Gene3D" id="3.20.20.80">
    <property type="entry name" value="Glycosidases"/>
    <property type="match status" value="1"/>
</dbReference>
<dbReference type="PROSITE" id="PS51272">
    <property type="entry name" value="SLH"/>
    <property type="match status" value="3"/>
</dbReference>
<feature type="domain" description="SLH" evidence="2">
    <location>
        <begin position="131"/>
        <end position="195"/>
    </location>
</feature>
<gene>
    <name evidence="3" type="ORF">NIES37_60730</name>
</gene>
<sequence length="733" mass="81080">MVSTSTAFSDIKGHWASSFIGALSGRNLINGYPNGTFRPDNSVTRAEFAALIAKVFTLTSKRKYSPFTDVPTNHWAANVIKNAYEAGFISGYPDKTFRPNNRISRGDVLVAIVNGLEIANKIKPDLVNKLSQYYTDATAIASYAKNQVAIATSAGLVVNYPNIKLLNPNLAATRADLAVIAYQALVYQGKADKISSTYLVPSPNPPVVVEPKPDPNPPVVVVEPKPDPNPPVVVVEPKPEPNPPVVVVDPKPEPPVVVDPPVEPPVVEVPQNTVRLSHQREFRGAWVATVWNGDWPSKPGLPVAQQQSELVAIITKLQQLNFNALIFQVRPEGDAVYASTLEPWSAWVTGTQGKAPAPYYDPLEFAIAECHKRNIELHAWFNPYRAKTSVNSGINVSPHIAVTNPDVVYKWGNQLWMDPGIKIVQDRAYNVILDVVRRYDIDGVHLDDYFYPYPISGQTFPDSKTYDTYKNAGGGLSLGDWRRENVNLMVLRLSEGIKATKPHVKFGISPFGIYRPGQPAGITGLDAYNVLYADSKKWLELGWVDYIAPQLYWRTDQTQQSYPALLNWWTQVNTKQKHVYAGNNLTEPSNKSRESEEIEKQVIFSRSQAGRYSLGNIFFNLGVLMENSQGIADKFQTQIYSKPAIPPTWSSQITTAPAAPTGLVYVNGRLNWKPGDDQPVRSWTLYRQTTDGWVIQRILSAGTNFATVGAGTYAVCAVDRLANESQGVMITVT</sequence>
<accession>A0A1Z4N8Q4</accession>
<evidence type="ECO:0000313" key="3">
    <source>
        <dbReference type="EMBL" id="BAZ02065.1"/>
    </source>
</evidence>